<evidence type="ECO:0000313" key="4">
    <source>
        <dbReference type="Proteomes" id="UP000013827"/>
    </source>
</evidence>
<reference evidence="4" key="1">
    <citation type="journal article" date="2013" name="Nature">
        <title>Pan genome of the phytoplankton Emiliania underpins its global distribution.</title>
        <authorList>
            <person name="Read B.A."/>
            <person name="Kegel J."/>
            <person name="Klute M.J."/>
            <person name="Kuo A."/>
            <person name="Lefebvre S.C."/>
            <person name="Maumus F."/>
            <person name="Mayer C."/>
            <person name="Miller J."/>
            <person name="Monier A."/>
            <person name="Salamov A."/>
            <person name="Young J."/>
            <person name="Aguilar M."/>
            <person name="Claverie J.M."/>
            <person name="Frickenhaus S."/>
            <person name="Gonzalez K."/>
            <person name="Herman E.K."/>
            <person name="Lin Y.C."/>
            <person name="Napier J."/>
            <person name="Ogata H."/>
            <person name="Sarno A.F."/>
            <person name="Shmutz J."/>
            <person name="Schroeder D."/>
            <person name="de Vargas C."/>
            <person name="Verret F."/>
            <person name="von Dassow P."/>
            <person name="Valentin K."/>
            <person name="Van de Peer Y."/>
            <person name="Wheeler G."/>
            <person name="Dacks J.B."/>
            <person name="Delwiche C.F."/>
            <person name="Dyhrman S.T."/>
            <person name="Glockner G."/>
            <person name="John U."/>
            <person name="Richards T."/>
            <person name="Worden A.Z."/>
            <person name="Zhang X."/>
            <person name="Grigoriev I.V."/>
            <person name="Allen A.E."/>
            <person name="Bidle K."/>
            <person name="Borodovsky M."/>
            <person name="Bowler C."/>
            <person name="Brownlee C."/>
            <person name="Cock J.M."/>
            <person name="Elias M."/>
            <person name="Gladyshev V.N."/>
            <person name="Groth M."/>
            <person name="Guda C."/>
            <person name="Hadaegh A."/>
            <person name="Iglesias-Rodriguez M.D."/>
            <person name="Jenkins J."/>
            <person name="Jones B.M."/>
            <person name="Lawson T."/>
            <person name="Leese F."/>
            <person name="Lindquist E."/>
            <person name="Lobanov A."/>
            <person name="Lomsadze A."/>
            <person name="Malik S.B."/>
            <person name="Marsh M.E."/>
            <person name="Mackinder L."/>
            <person name="Mock T."/>
            <person name="Mueller-Roeber B."/>
            <person name="Pagarete A."/>
            <person name="Parker M."/>
            <person name="Probert I."/>
            <person name="Quesneville H."/>
            <person name="Raines C."/>
            <person name="Rensing S.A."/>
            <person name="Riano-Pachon D.M."/>
            <person name="Richier S."/>
            <person name="Rokitta S."/>
            <person name="Shiraiwa Y."/>
            <person name="Soanes D.M."/>
            <person name="van der Giezen M."/>
            <person name="Wahlund T.M."/>
            <person name="Williams B."/>
            <person name="Wilson W."/>
            <person name="Wolfe G."/>
            <person name="Wurch L.L."/>
        </authorList>
    </citation>
    <scope>NUCLEOTIDE SEQUENCE</scope>
</reference>
<keyword evidence="4" id="KW-1185">Reference proteome</keyword>
<proteinExistence type="predicted"/>
<evidence type="ECO:0000256" key="1">
    <source>
        <dbReference type="PROSITE-ProRule" id="PRU01251"/>
    </source>
</evidence>
<dbReference type="Gene3D" id="1.10.1780.10">
    <property type="entry name" value="Clp, N-terminal domain"/>
    <property type="match status" value="1"/>
</dbReference>
<dbReference type="PaxDb" id="2903-EOD17133"/>
<dbReference type="AlphaFoldDB" id="A0A0D3J0U8"/>
<sequence length="135" mass="14256">MYVPITVSLALLQPRSPALASPPAWTASPRIARPAVMLAAPRDDSPSSLFSPESWTEKGFDGVQRLPAACRAAEATTAEAEHLALAFLSQDADSVVARTLSKAGSSAASLKRQFEDFSARQPKEQAALGDEFLSG</sequence>
<dbReference type="InterPro" id="IPR004176">
    <property type="entry name" value="Clp_R_N"/>
</dbReference>
<dbReference type="SUPFAM" id="SSF81923">
    <property type="entry name" value="Double Clp-N motif"/>
    <property type="match status" value="1"/>
</dbReference>
<dbReference type="RefSeq" id="XP_005769562.1">
    <property type="nucleotide sequence ID" value="XM_005769505.1"/>
</dbReference>
<evidence type="ECO:0000259" key="2">
    <source>
        <dbReference type="PROSITE" id="PS51903"/>
    </source>
</evidence>
<dbReference type="PROSITE" id="PS51903">
    <property type="entry name" value="CLP_R"/>
    <property type="match status" value="1"/>
</dbReference>
<dbReference type="InterPro" id="IPR036628">
    <property type="entry name" value="Clp_N_dom_sf"/>
</dbReference>
<accession>A0A0D3J0U8</accession>
<evidence type="ECO:0000313" key="3">
    <source>
        <dbReference type="EnsemblProtists" id="EOD17133"/>
    </source>
</evidence>
<dbReference type="KEGG" id="ehx:EMIHUDRAFT_244381"/>
<dbReference type="EnsemblProtists" id="EOD17133">
    <property type="protein sequence ID" value="EOD17133"/>
    <property type="gene ID" value="EMIHUDRAFT_244381"/>
</dbReference>
<reference evidence="3" key="2">
    <citation type="submission" date="2024-10" db="UniProtKB">
        <authorList>
            <consortium name="EnsemblProtists"/>
        </authorList>
    </citation>
    <scope>IDENTIFICATION</scope>
</reference>
<name>A0A0D3J0U8_EMIH1</name>
<keyword evidence="1" id="KW-0677">Repeat</keyword>
<protein>
    <recommendedName>
        <fullName evidence="2">Clp R domain-containing protein</fullName>
    </recommendedName>
</protein>
<dbReference type="Proteomes" id="UP000013827">
    <property type="component" value="Unassembled WGS sequence"/>
</dbReference>
<dbReference type="GeneID" id="17263291"/>
<organism evidence="3 4">
    <name type="scientific">Emiliania huxleyi (strain CCMP1516)</name>
    <dbReference type="NCBI Taxonomy" id="280463"/>
    <lineage>
        <taxon>Eukaryota</taxon>
        <taxon>Haptista</taxon>
        <taxon>Haptophyta</taxon>
        <taxon>Prymnesiophyceae</taxon>
        <taxon>Isochrysidales</taxon>
        <taxon>Noelaerhabdaceae</taxon>
        <taxon>Emiliania</taxon>
    </lineage>
</organism>
<dbReference type="HOGENOM" id="CLU_1889690_0_0_1"/>
<feature type="domain" description="Clp R" evidence="2">
    <location>
        <begin position="52"/>
        <end position="135"/>
    </location>
</feature>